<keyword evidence="1" id="KW-1133">Transmembrane helix</keyword>
<keyword evidence="3" id="KW-1185">Reference proteome</keyword>
<gene>
    <name evidence="2" type="ORF">S101395_00411</name>
</gene>
<proteinExistence type="predicted"/>
<accession>A0ABM6LD38</accession>
<feature type="transmembrane region" description="Helical" evidence="1">
    <location>
        <begin position="143"/>
        <end position="171"/>
    </location>
</feature>
<feature type="transmembrane region" description="Helical" evidence="1">
    <location>
        <begin position="57"/>
        <end position="78"/>
    </location>
</feature>
<organism evidence="2 3">
    <name type="scientific">Bacillus sonorensis</name>
    <dbReference type="NCBI Taxonomy" id="119858"/>
    <lineage>
        <taxon>Bacteria</taxon>
        <taxon>Bacillati</taxon>
        <taxon>Bacillota</taxon>
        <taxon>Bacilli</taxon>
        <taxon>Bacillales</taxon>
        <taxon>Bacillaceae</taxon>
        <taxon>Bacillus</taxon>
    </lineage>
</organism>
<protein>
    <recommendedName>
        <fullName evidence="4">ABC transporter permease</fullName>
    </recommendedName>
</protein>
<keyword evidence="1" id="KW-0812">Transmembrane</keyword>
<dbReference type="EMBL" id="CP021920">
    <property type="protein sequence ID" value="ASB86966.1"/>
    <property type="molecule type" value="Genomic_DNA"/>
</dbReference>
<feature type="transmembrane region" description="Helical" evidence="1">
    <location>
        <begin position="99"/>
        <end position="123"/>
    </location>
</feature>
<reference evidence="2 3" key="1">
    <citation type="submission" date="2017-06" db="EMBL/GenBank/DDBJ databases">
        <title>Genome sequence of Bacillus sonorensis strain SRCM101395.</title>
        <authorList>
            <person name="Cho S.H."/>
        </authorList>
    </citation>
    <scope>NUCLEOTIDE SEQUENCE [LARGE SCALE GENOMIC DNA]</scope>
    <source>
        <strain evidence="2 3">SRCM101395</strain>
    </source>
</reference>
<dbReference type="RefSeq" id="WP_006639458.1">
    <property type="nucleotide sequence ID" value="NZ_BORD01000001.1"/>
</dbReference>
<feature type="transmembrane region" description="Helical" evidence="1">
    <location>
        <begin position="230"/>
        <end position="248"/>
    </location>
</feature>
<evidence type="ECO:0000256" key="1">
    <source>
        <dbReference type="SAM" id="Phobius"/>
    </source>
</evidence>
<evidence type="ECO:0000313" key="3">
    <source>
        <dbReference type="Proteomes" id="UP000196877"/>
    </source>
</evidence>
<evidence type="ECO:0008006" key="4">
    <source>
        <dbReference type="Google" id="ProtNLM"/>
    </source>
</evidence>
<sequence>MKTKNYFLPFKQQQLPLLVIILLFPLSITVFEFNRLINGTGINALVFHGYFSNINPSSLVFPLLVVLLVSEIAAREWLSDMRIWSIMRIGYKPYISKKICFILACVCLYILLGDFLSLLFLGITHGFQWASDPRIIAPGLNGIFGQFQTTTILICLQMIQAIGYALCSLWILQFAKRIWETIVYPFILIVLLPIILMNLMAIPESWVPSYSNDLLIYEQESGLHSLEINTITWLGFAAIYAFLLFITLSSKRRKGLVR</sequence>
<feature type="transmembrane region" description="Helical" evidence="1">
    <location>
        <begin position="15"/>
        <end position="37"/>
    </location>
</feature>
<dbReference type="GeneID" id="92855549"/>
<keyword evidence="1" id="KW-0472">Membrane</keyword>
<feature type="transmembrane region" description="Helical" evidence="1">
    <location>
        <begin position="183"/>
        <end position="202"/>
    </location>
</feature>
<dbReference type="Proteomes" id="UP000196877">
    <property type="component" value="Chromosome"/>
</dbReference>
<name>A0ABM6LD38_9BACI</name>
<evidence type="ECO:0000313" key="2">
    <source>
        <dbReference type="EMBL" id="ASB86966.1"/>
    </source>
</evidence>